<dbReference type="Pfam" id="PF03069">
    <property type="entry name" value="FmdA_AmdA"/>
    <property type="match status" value="2"/>
</dbReference>
<dbReference type="PANTHER" id="PTHR31891">
    <property type="entry name" value="FORMAMIDASE C869.04-RELATED"/>
    <property type="match status" value="1"/>
</dbReference>
<sequence length="379" mass="39632">MTATTTAPATSVVLQPGEGPVLGEHYLPSRAHEVRWGWLPDRTSAPVLEVPDGATVTIDTLSHEGLLADQGRDPRRYLAQFGVADVLADAVDLAASPLVNGGDDGPHVVTGPIEVTGARAGDVLRVDVLDLARRVPYGFVSNRHGYGALAGEYPEDLDSTPTRHVDAMVCDGTVSHFAWVGEHEGRDVGYMDAGGGRTVRFGLAPFLGLMGVAPDTDEPVPSVPPGPHGGNIDVKHTTVGSTLYLPVAVDGALFCAGDPHFAQGNGEVALTALEASLRATLRLTVLRPADRTAVLGAAAGPVVETPTHWVPTGLHPDLDEAMRAAVRNAVAFLHGRFGVPRAVALAYLSAAGDFEVSQVVDAVKGVHCMIAKADWTAWT</sequence>
<dbReference type="SUPFAM" id="SSF141130">
    <property type="entry name" value="Acetamidase/Formamidase-like"/>
    <property type="match status" value="1"/>
</dbReference>
<gene>
    <name evidence="1" type="ORF">JO380_002816</name>
</gene>
<name>A0ABU0GM48_9CELL</name>
<keyword evidence="2" id="KW-1185">Reference proteome</keyword>
<evidence type="ECO:0000313" key="2">
    <source>
        <dbReference type="Proteomes" id="UP001240250"/>
    </source>
</evidence>
<comment type="caution">
    <text evidence="1">The sequence shown here is derived from an EMBL/GenBank/DDBJ whole genome shotgun (WGS) entry which is preliminary data.</text>
</comment>
<evidence type="ECO:0000313" key="1">
    <source>
        <dbReference type="EMBL" id="MDQ0426435.1"/>
    </source>
</evidence>
<dbReference type="PANTHER" id="PTHR31891:SF1">
    <property type="entry name" value="FORMAMIDASE C869.04-RELATED"/>
    <property type="match status" value="1"/>
</dbReference>
<dbReference type="Proteomes" id="UP001240250">
    <property type="component" value="Unassembled WGS sequence"/>
</dbReference>
<dbReference type="Gene3D" id="3.10.28.20">
    <property type="entry name" value="Acetamidase/Formamidase-like domains"/>
    <property type="match status" value="1"/>
</dbReference>
<proteinExistence type="predicted"/>
<dbReference type="EMBL" id="JAUSVM010000001">
    <property type="protein sequence ID" value="MDQ0426435.1"/>
    <property type="molecule type" value="Genomic_DNA"/>
</dbReference>
<dbReference type="RefSeq" id="WP_070319878.1">
    <property type="nucleotide sequence ID" value="NZ_CP194061.1"/>
</dbReference>
<accession>A0ABU0GM48</accession>
<organism evidence="1 2">
    <name type="scientific">Cellulomonas iranensis</name>
    <dbReference type="NCBI Taxonomy" id="76862"/>
    <lineage>
        <taxon>Bacteria</taxon>
        <taxon>Bacillati</taxon>
        <taxon>Actinomycetota</taxon>
        <taxon>Actinomycetes</taxon>
        <taxon>Micrococcales</taxon>
        <taxon>Cellulomonadaceae</taxon>
        <taxon>Cellulomonas</taxon>
    </lineage>
</organism>
<dbReference type="InterPro" id="IPR004304">
    <property type="entry name" value="FmdA_AmdA"/>
</dbReference>
<reference evidence="1 2" key="1">
    <citation type="submission" date="2023-07" db="EMBL/GenBank/DDBJ databases">
        <title>Sequencing the genomes of 1000 actinobacteria strains.</title>
        <authorList>
            <person name="Klenk H.-P."/>
        </authorList>
    </citation>
    <scope>NUCLEOTIDE SEQUENCE [LARGE SCALE GENOMIC DNA]</scope>
    <source>
        <strain evidence="1 2">DSM 14785</strain>
    </source>
</reference>
<protein>
    <submittedName>
        <fullName evidence="1">Acetamidase/formamidase</fullName>
    </submittedName>
</protein>
<dbReference type="Gene3D" id="2.60.120.580">
    <property type="entry name" value="Acetamidase/Formamidase-like domains"/>
    <property type="match status" value="2"/>
</dbReference>